<protein>
    <submittedName>
        <fullName evidence="2">Uncharacterized protein</fullName>
    </submittedName>
</protein>
<dbReference type="Gene3D" id="2.60.40.10">
    <property type="entry name" value="Immunoglobulins"/>
    <property type="match status" value="3"/>
</dbReference>
<dbReference type="EMBL" id="CP092085">
    <property type="protein sequence ID" value="UUN98568.1"/>
    <property type="molecule type" value="Genomic_DNA"/>
</dbReference>
<evidence type="ECO:0000313" key="3">
    <source>
        <dbReference type="Proteomes" id="UP000644140"/>
    </source>
</evidence>
<dbReference type="STRING" id="106648.GCA_000753985_02855"/>
<dbReference type="RefSeq" id="WP_042087506.1">
    <property type="nucleotide sequence ID" value="NZ_BKNL01000055.1"/>
</dbReference>
<dbReference type="InterPro" id="IPR013783">
    <property type="entry name" value="Ig-like_fold"/>
</dbReference>
<dbReference type="InterPro" id="IPR008964">
    <property type="entry name" value="Invasin/intimin_cell_adhesion"/>
</dbReference>
<reference evidence="2" key="1">
    <citation type="submission" date="2022-02" db="EMBL/GenBank/DDBJ databases">
        <title>Characterization of Tn125 harboring carbapenem-resistant Acinetobacter bereziniae clinical isolates.</title>
        <authorList>
            <person name="Wong N.-K."/>
            <person name="Pan Q."/>
        </authorList>
    </citation>
    <scope>NUCLEOTIDE SEQUENCE</scope>
    <source>
        <strain evidence="2">GD03393</strain>
    </source>
</reference>
<name>A0A0A8TIM0_ACIBZ</name>
<dbReference type="Proteomes" id="UP000644140">
    <property type="component" value="Chromosome"/>
</dbReference>
<gene>
    <name evidence="2" type="ORF">I9054_003665</name>
</gene>
<sequence>MDTKKVTGKLSAIAISILLASCGGGGGYYDGNNSGSNNGNNGGGTTISAVNISSITLLDANSVSTNTITVSGATAKVKVTNGSGVGISGALVTFQGTGVVFGTSNGAVLTNADGEASISVKPENSTDTGSYQLTATVSHKDLTATTTPYNYSLQAANISFENMVAANTSLDSGGSTIITLKTQDSVTKNNQNNVTVNFSTSCGTFDNNSVVSSNQGDVAVTYKAIDANGKLCEDGQTITATGSNVSVSKSINVQIAAIAANSLVYTTVGKVNLVTRNSGSASSGRVEFTVYANGTPAANQDVNIELTKGPGDLSFVTDGNRIPKTVKSDASGKVVVNLYPGNLPGPVEIKATLVSNANIFVLSKEVAVASGRVTQSGLSLSVSKVALAGDGDGDTSTITARMADRVGNPVPDGTVISFISEGGSVTPNCATTNGVCSVALTTQNPRPFDSRVSVLAFVEGDKEYVDVNNDNMYTAGIDKLTQNIGDFFLDDNENNQKDEGEFKYVRGASGATCIPSTIAQPNIEGTCNNQLDAVLRRQLRFAFSSETPTFVALSGVNSSMTQALPGVFSFQMYGNGLKTVPMPSGTTISATAKDNTDNNLACEAEVISGAVTVPGVMDLLLPDTFPQKDNKGVTYSVRSLKCAPGDEIRITVTTPNGTVTKPFINVVNSLN</sequence>
<evidence type="ECO:0000256" key="1">
    <source>
        <dbReference type="ARBA" id="ARBA00010116"/>
    </source>
</evidence>
<accession>A0A0A8TIM0</accession>
<proteinExistence type="inferred from homology"/>
<organism evidence="2 3">
    <name type="scientific">Acinetobacter bereziniae</name>
    <name type="common">Acinetobacter genomosp. 10</name>
    <dbReference type="NCBI Taxonomy" id="106648"/>
    <lineage>
        <taxon>Bacteria</taxon>
        <taxon>Pseudomonadati</taxon>
        <taxon>Pseudomonadota</taxon>
        <taxon>Gammaproteobacteria</taxon>
        <taxon>Moraxellales</taxon>
        <taxon>Moraxellaceae</taxon>
        <taxon>Acinetobacter</taxon>
    </lineage>
</organism>
<dbReference type="SUPFAM" id="SSF49373">
    <property type="entry name" value="Invasin/intimin cell-adhesion fragments"/>
    <property type="match status" value="2"/>
</dbReference>
<dbReference type="AlphaFoldDB" id="A0A0A8TIM0"/>
<dbReference type="eggNOG" id="COG4932">
    <property type="taxonomic scope" value="Bacteria"/>
</dbReference>
<dbReference type="SMART" id="SM00634">
    <property type="entry name" value="BID_1"/>
    <property type="match status" value="1"/>
</dbReference>
<dbReference type="PROSITE" id="PS51257">
    <property type="entry name" value="PROKAR_LIPOPROTEIN"/>
    <property type="match status" value="1"/>
</dbReference>
<dbReference type="InterPro" id="IPR003344">
    <property type="entry name" value="Big_1_dom"/>
</dbReference>
<dbReference type="PROSITE" id="PS51127">
    <property type="entry name" value="BIG1"/>
    <property type="match status" value="1"/>
</dbReference>
<comment type="similarity">
    <text evidence="1">Belongs to the intimin/invasin family.</text>
</comment>
<evidence type="ECO:0000313" key="2">
    <source>
        <dbReference type="EMBL" id="UUN98568.1"/>
    </source>
</evidence>